<dbReference type="AlphaFoldDB" id="A0A9W6T2E3"/>
<keyword evidence="2" id="KW-1133">Transmembrane helix</keyword>
<dbReference type="Proteomes" id="UP001165063">
    <property type="component" value="Unassembled WGS sequence"/>
</dbReference>
<evidence type="ECO:0000313" key="3">
    <source>
        <dbReference type="EMBL" id="GME74726.1"/>
    </source>
</evidence>
<dbReference type="EMBL" id="BSXU01011355">
    <property type="protein sequence ID" value="GME74726.1"/>
    <property type="molecule type" value="Genomic_DNA"/>
</dbReference>
<feature type="region of interest" description="Disordered" evidence="1">
    <location>
        <begin position="54"/>
        <end position="121"/>
    </location>
</feature>
<name>A0A9W6T2E3_AMBMO</name>
<comment type="caution">
    <text evidence="3">The sequence shown here is derived from an EMBL/GenBank/DDBJ whole genome shotgun (WGS) entry which is preliminary data.</text>
</comment>
<evidence type="ECO:0000256" key="2">
    <source>
        <dbReference type="SAM" id="Phobius"/>
    </source>
</evidence>
<accession>A0A9W6T2E3</accession>
<reference evidence="3" key="1">
    <citation type="submission" date="2023-04" db="EMBL/GenBank/DDBJ databases">
        <title>Ambrosiozyma monospora NBRC 1965.</title>
        <authorList>
            <person name="Ichikawa N."/>
            <person name="Sato H."/>
            <person name="Tonouchi N."/>
        </authorList>
    </citation>
    <scope>NUCLEOTIDE SEQUENCE</scope>
    <source>
        <strain evidence="3">NBRC 1965</strain>
    </source>
</reference>
<organism evidence="3 4">
    <name type="scientific">Ambrosiozyma monospora</name>
    <name type="common">Yeast</name>
    <name type="synonym">Endomycopsis monosporus</name>
    <dbReference type="NCBI Taxonomy" id="43982"/>
    <lineage>
        <taxon>Eukaryota</taxon>
        <taxon>Fungi</taxon>
        <taxon>Dikarya</taxon>
        <taxon>Ascomycota</taxon>
        <taxon>Saccharomycotina</taxon>
        <taxon>Pichiomycetes</taxon>
        <taxon>Pichiales</taxon>
        <taxon>Pichiaceae</taxon>
        <taxon>Ambrosiozyma</taxon>
    </lineage>
</organism>
<gene>
    <name evidence="3" type="ORF">Amon01_000952800</name>
</gene>
<evidence type="ECO:0000256" key="1">
    <source>
        <dbReference type="SAM" id="MobiDB-lite"/>
    </source>
</evidence>
<keyword evidence="4" id="KW-1185">Reference proteome</keyword>
<protein>
    <submittedName>
        <fullName evidence="3">Unnamed protein product</fullName>
    </submittedName>
</protein>
<sequence length="121" mass="12353">MGFAAACAGDSINRAKPAVFAFSVVVAILSTVSFGFSFCSFDLLLTHTDEEGAISLPTEDADSPAENENPPAEDTCAPAEEVSSPSPAEDVPPVEDAAPVEDTPPVEDAASADKPAEEAAK</sequence>
<keyword evidence="2" id="KW-0472">Membrane</keyword>
<keyword evidence="2" id="KW-0812">Transmembrane</keyword>
<evidence type="ECO:0000313" key="4">
    <source>
        <dbReference type="Proteomes" id="UP001165063"/>
    </source>
</evidence>
<proteinExistence type="predicted"/>
<feature type="transmembrane region" description="Helical" evidence="2">
    <location>
        <begin position="20"/>
        <end position="45"/>
    </location>
</feature>